<dbReference type="InterPro" id="IPR013185">
    <property type="entry name" value="Transl_elong_KOW-like"/>
</dbReference>
<dbReference type="SMART" id="SM01185">
    <property type="entry name" value="EFP"/>
    <property type="match status" value="1"/>
</dbReference>
<dbReference type="InterPro" id="IPR014722">
    <property type="entry name" value="Rib_uL2_dom2"/>
</dbReference>
<dbReference type="SUPFAM" id="SSF50104">
    <property type="entry name" value="Translation proteins SH3-like domain"/>
    <property type="match status" value="1"/>
</dbReference>
<evidence type="ECO:0000259" key="5">
    <source>
        <dbReference type="SMART" id="SM00841"/>
    </source>
</evidence>
<comment type="similarity">
    <text evidence="2">Belongs to the elongation factor P family.</text>
</comment>
<evidence type="ECO:0000256" key="1">
    <source>
        <dbReference type="ARBA" id="ARBA00004496"/>
    </source>
</evidence>
<dbReference type="PANTHER" id="PTHR30053">
    <property type="entry name" value="ELONGATION FACTOR P"/>
    <property type="match status" value="1"/>
</dbReference>
<keyword evidence="8" id="KW-1185">Reference proteome</keyword>
<proteinExistence type="inferred from homology"/>
<dbReference type="InterPro" id="IPR020599">
    <property type="entry name" value="Transl_elong_fac_P/YeiP"/>
</dbReference>
<protein>
    <recommendedName>
        <fullName evidence="9">Elongation factor P</fullName>
    </recommendedName>
</protein>
<evidence type="ECO:0000256" key="3">
    <source>
        <dbReference type="ARBA" id="ARBA00022490"/>
    </source>
</evidence>
<dbReference type="FunFam" id="2.40.50.140:FF:000009">
    <property type="entry name" value="Elongation factor P"/>
    <property type="match status" value="1"/>
</dbReference>
<accession>A0AAD5JES9</accession>
<dbReference type="InterPro" id="IPR008991">
    <property type="entry name" value="Translation_prot_SH3-like_sf"/>
</dbReference>
<gene>
    <name evidence="7" type="ORF">LWI28_026978</name>
</gene>
<dbReference type="Pfam" id="PF08207">
    <property type="entry name" value="EFP_N"/>
    <property type="match status" value="1"/>
</dbReference>
<evidence type="ECO:0000256" key="4">
    <source>
        <dbReference type="ARBA" id="ARBA00022917"/>
    </source>
</evidence>
<reference evidence="7" key="2">
    <citation type="submission" date="2023-02" db="EMBL/GenBank/DDBJ databases">
        <authorList>
            <person name="Swenson N.G."/>
            <person name="Wegrzyn J.L."/>
            <person name="Mcevoy S.L."/>
        </authorList>
    </citation>
    <scope>NUCLEOTIDE SEQUENCE</scope>
    <source>
        <strain evidence="7">91603</strain>
        <tissue evidence="7">Leaf</tissue>
    </source>
</reference>
<evidence type="ECO:0008006" key="9">
    <source>
        <dbReference type="Google" id="ProtNLM"/>
    </source>
</evidence>
<dbReference type="NCBIfam" id="NF001810">
    <property type="entry name" value="PRK00529.1"/>
    <property type="match status" value="1"/>
</dbReference>
<comment type="subcellular location">
    <subcellularLocation>
        <location evidence="1">Cytoplasm</location>
    </subcellularLocation>
</comment>
<evidence type="ECO:0000313" key="8">
    <source>
        <dbReference type="Proteomes" id="UP001064489"/>
    </source>
</evidence>
<dbReference type="Pfam" id="PF09285">
    <property type="entry name" value="Elong-fact-P_C"/>
    <property type="match status" value="1"/>
</dbReference>
<dbReference type="SUPFAM" id="SSF50249">
    <property type="entry name" value="Nucleic acid-binding proteins"/>
    <property type="match status" value="2"/>
</dbReference>
<dbReference type="InterPro" id="IPR001059">
    <property type="entry name" value="Transl_elong_P/YeiP_cen"/>
</dbReference>
<dbReference type="AlphaFoldDB" id="A0AAD5JES9"/>
<dbReference type="Proteomes" id="UP001064489">
    <property type="component" value="Chromosome 1"/>
</dbReference>
<evidence type="ECO:0000259" key="6">
    <source>
        <dbReference type="SMART" id="SM01185"/>
    </source>
</evidence>
<dbReference type="FunFam" id="2.40.50.140:FF:000004">
    <property type="entry name" value="Elongation factor P"/>
    <property type="match status" value="1"/>
</dbReference>
<dbReference type="InterPro" id="IPR012340">
    <property type="entry name" value="NA-bd_OB-fold"/>
</dbReference>
<dbReference type="GO" id="GO:0043043">
    <property type="term" value="P:peptide biosynthetic process"/>
    <property type="evidence" value="ECO:0007669"/>
    <property type="project" value="InterPro"/>
</dbReference>
<keyword evidence="4" id="KW-0648">Protein biosynthesis</keyword>
<dbReference type="PANTHER" id="PTHR30053:SF14">
    <property type="entry name" value="TRANSLATION ELONGATION FACTOR KOW-LIKE DOMAIN-CONTAINING PROTEIN"/>
    <property type="match status" value="1"/>
</dbReference>
<keyword evidence="3" id="KW-0963">Cytoplasm</keyword>
<dbReference type="GO" id="GO:0003746">
    <property type="term" value="F:translation elongation factor activity"/>
    <property type="evidence" value="ECO:0007669"/>
    <property type="project" value="InterPro"/>
</dbReference>
<dbReference type="EMBL" id="JAJSOW010000003">
    <property type="protein sequence ID" value="KAI9196788.1"/>
    <property type="molecule type" value="Genomic_DNA"/>
</dbReference>
<name>A0AAD5JES9_ACENE</name>
<dbReference type="Gene3D" id="2.40.50.140">
    <property type="entry name" value="Nucleic acid-binding proteins"/>
    <property type="match status" value="2"/>
</dbReference>
<feature type="domain" description="Translation elongation factor P/YeiP central" evidence="6">
    <location>
        <begin position="128"/>
        <end position="182"/>
    </location>
</feature>
<sequence>MRALEASRRLSRALLTSASYSRLELLSSLDCHISSSSTAAVGNGGAPLLSSPWSATQHRGVKVNASHVKPGNVIEKTGKIYQVLESEHKQRGRGGAMMQLELRDVDTGNKVSLRFGTEEAVERVFVQEKSYTLLYTEHEVAYLIESNTFEQVEVPLDLFGKAAAYLKDEMKVTLQLYDGKPLSASIPKRSTCTIKEVHANVKGQTVTPRYTRALLDNGLTILVPSYLESGEVIFVSTEDDSYIGRAK</sequence>
<comment type="caution">
    <text evidence="7">The sequence shown here is derived from an EMBL/GenBank/DDBJ whole genome shotgun (WGS) entry which is preliminary data.</text>
</comment>
<evidence type="ECO:0000313" key="7">
    <source>
        <dbReference type="EMBL" id="KAI9196788.1"/>
    </source>
</evidence>
<organism evidence="7 8">
    <name type="scientific">Acer negundo</name>
    <name type="common">Box elder</name>
    <dbReference type="NCBI Taxonomy" id="4023"/>
    <lineage>
        <taxon>Eukaryota</taxon>
        <taxon>Viridiplantae</taxon>
        <taxon>Streptophyta</taxon>
        <taxon>Embryophyta</taxon>
        <taxon>Tracheophyta</taxon>
        <taxon>Spermatophyta</taxon>
        <taxon>Magnoliopsida</taxon>
        <taxon>eudicotyledons</taxon>
        <taxon>Gunneridae</taxon>
        <taxon>Pentapetalae</taxon>
        <taxon>rosids</taxon>
        <taxon>malvids</taxon>
        <taxon>Sapindales</taxon>
        <taxon>Sapindaceae</taxon>
        <taxon>Hippocastanoideae</taxon>
        <taxon>Acereae</taxon>
        <taxon>Acer</taxon>
    </lineage>
</organism>
<feature type="domain" description="Elongation factor P C-terminal" evidence="5">
    <location>
        <begin position="190"/>
        <end position="245"/>
    </location>
</feature>
<dbReference type="FunFam" id="2.30.30.30:FF:000003">
    <property type="entry name" value="Elongation factor P"/>
    <property type="match status" value="1"/>
</dbReference>
<dbReference type="SMART" id="SM00841">
    <property type="entry name" value="Elong-fact-P_C"/>
    <property type="match status" value="1"/>
</dbReference>
<reference evidence="7" key="1">
    <citation type="journal article" date="2022" name="Plant J.">
        <title>Strategies of tolerance reflected in two North American maple genomes.</title>
        <authorList>
            <person name="McEvoy S.L."/>
            <person name="Sezen U.U."/>
            <person name="Trouern-Trend A."/>
            <person name="McMahon S.M."/>
            <person name="Schaberg P.G."/>
            <person name="Yang J."/>
            <person name="Wegrzyn J.L."/>
            <person name="Swenson N.G."/>
        </authorList>
    </citation>
    <scope>NUCLEOTIDE SEQUENCE</scope>
    <source>
        <strain evidence="7">91603</strain>
    </source>
</reference>
<dbReference type="GO" id="GO:0005829">
    <property type="term" value="C:cytosol"/>
    <property type="evidence" value="ECO:0007669"/>
    <property type="project" value="UniProtKB-ARBA"/>
</dbReference>
<dbReference type="Gene3D" id="2.30.30.30">
    <property type="match status" value="1"/>
</dbReference>
<dbReference type="InterPro" id="IPR015365">
    <property type="entry name" value="Elong-fact-P_C"/>
</dbReference>
<dbReference type="Pfam" id="PF01132">
    <property type="entry name" value="EFP"/>
    <property type="match status" value="1"/>
</dbReference>
<evidence type="ECO:0000256" key="2">
    <source>
        <dbReference type="ARBA" id="ARBA00009479"/>
    </source>
</evidence>